<sequence length="353" mass="41420">MKKLSYVSTTFTNNECFEPKGVHNRDGFLDFIVELKVNLHKEGYDLSTEDINPVGSSSIAIHANLRPDFKRYLAKQNILIIFESEAIVKRNFNLDSHKYFDIIFTWNKSLVDNVKYFYINYSHNITDQEITGVTSIPPQKRKGKILISSNKHCAYKDELYTERLKIIDWYEKYDRKNSFHLYGTRWELVILKNWPFSNIINEFNRKYKFLTQNRSSYKGLVEFKSATYSQYKYAYCLENARGINGYITEKIFDAFRAGIVPIYIGNEDVNNSIPENCFINYDSFVSISTLDDYLEKVSDADYQKIQENIEIFLKSEKYYCFSSEYFSEKIVTGVINLSNCNKSSDNDSMNELS</sequence>
<dbReference type="Pfam" id="PF00852">
    <property type="entry name" value="Glyco_transf_10"/>
    <property type="match status" value="1"/>
</dbReference>
<comment type="caution">
    <text evidence="5">The sequence shown here is derived from an EMBL/GenBank/DDBJ whole genome shotgun (WGS) entry which is preliminary data.</text>
</comment>
<evidence type="ECO:0000313" key="5">
    <source>
        <dbReference type="EMBL" id="OUR82262.1"/>
    </source>
</evidence>
<evidence type="ECO:0000256" key="2">
    <source>
        <dbReference type="ARBA" id="ARBA00022676"/>
    </source>
</evidence>
<comment type="similarity">
    <text evidence="1">Belongs to the glycosyltransferase 10 family.</text>
</comment>
<evidence type="ECO:0000256" key="3">
    <source>
        <dbReference type="ARBA" id="ARBA00022679"/>
    </source>
</evidence>
<gene>
    <name evidence="5" type="ORF">A9Q75_05965</name>
</gene>
<dbReference type="PANTHER" id="PTHR11929:SF194">
    <property type="entry name" value="ALPHA-(1,3)-FUCOSYLTRANSFERASE 10"/>
    <property type="match status" value="1"/>
</dbReference>
<reference evidence="6" key="1">
    <citation type="journal article" date="2017" name="Proc. Natl. Acad. Sci. U.S.A.">
        <title>Simulation of Deepwater Horizon oil plume reveals substrate specialization within a complex community of hydrocarbon degraders.</title>
        <authorList>
            <person name="Hu P."/>
            <person name="Dubinsky E.A."/>
            <person name="Probst A.J."/>
            <person name="Wang J."/>
            <person name="Sieber C.M.K."/>
            <person name="Tom L.M."/>
            <person name="Gardinali P."/>
            <person name="Banfield J.F."/>
            <person name="Atlas R.M."/>
            <person name="Andersen G.L."/>
        </authorList>
    </citation>
    <scope>NUCLEOTIDE SEQUENCE [LARGE SCALE GENOMIC DNA]</scope>
</reference>
<dbReference type="SUPFAM" id="SSF53756">
    <property type="entry name" value="UDP-Glycosyltransferase/glycogen phosphorylase"/>
    <property type="match status" value="1"/>
</dbReference>
<dbReference type="AlphaFoldDB" id="A0A1Y5EHN5"/>
<keyword evidence="3" id="KW-0808">Transferase</keyword>
<name>A0A1Y5EHN5_COLPS</name>
<keyword evidence="2" id="KW-0328">Glycosyltransferase</keyword>
<dbReference type="PANTHER" id="PTHR11929">
    <property type="entry name" value="ALPHA- 1,3 -FUCOSYLTRANSFERASE"/>
    <property type="match status" value="1"/>
</dbReference>
<evidence type="ECO:0000313" key="6">
    <source>
        <dbReference type="Proteomes" id="UP000243053"/>
    </source>
</evidence>
<dbReference type="EMBL" id="MAAF01000040">
    <property type="protein sequence ID" value="OUR82262.1"/>
    <property type="molecule type" value="Genomic_DNA"/>
</dbReference>
<dbReference type="InterPro" id="IPR055270">
    <property type="entry name" value="Glyco_tran_10_C"/>
</dbReference>
<proteinExistence type="inferred from homology"/>
<dbReference type="GO" id="GO:0046920">
    <property type="term" value="F:alpha-(1-&gt;3)-fucosyltransferase activity"/>
    <property type="evidence" value="ECO:0007669"/>
    <property type="project" value="TreeGrafter"/>
</dbReference>
<dbReference type="Gene3D" id="3.40.50.11660">
    <property type="entry name" value="Glycosyl transferase family 10, C-terminal domain"/>
    <property type="match status" value="1"/>
</dbReference>
<dbReference type="InterPro" id="IPR038577">
    <property type="entry name" value="GT10-like_C_sf"/>
</dbReference>
<organism evidence="5 6">
    <name type="scientific">Colwellia psychrerythraea</name>
    <name type="common">Vibrio psychroerythus</name>
    <dbReference type="NCBI Taxonomy" id="28229"/>
    <lineage>
        <taxon>Bacteria</taxon>
        <taxon>Pseudomonadati</taxon>
        <taxon>Pseudomonadota</taxon>
        <taxon>Gammaproteobacteria</taxon>
        <taxon>Alteromonadales</taxon>
        <taxon>Colwelliaceae</taxon>
        <taxon>Colwellia</taxon>
    </lineage>
</organism>
<protein>
    <recommendedName>
        <fullName evidence="4">Fucosyltransferase C-terminal domain-containing protein</fullName>
    </recommendedName>
</protein>
<dbReference type="GO" id="GO:0016020">
    <property type="term" value="C:membrane"/>
    <property type="evidence" value="ECO:0007669"/>
    <property type="project" value="InterPro"/>
</dbReference>
<evidence type="ECO:0000256" key="1">
    <source>
        <dbReference type="ARBA" id="ARBA00008919"/>
    </source>
</evidence>
<evidence type="ECO:0000259" key="4">
    <source>
        <dbReference type="Pfam" id="PF00852"/>
    </source>
</evidence>
<dbReference type="Proteomes" id="UP000243053">
    <property type="component" value="Unassembled WGS sequence"/>
</dbReference>
<accession>A0A1Y5EHN5</accession>
<dbReference type="InterPro" id="IPR001503">
    <property type="entry name" value="Glyco_trans_10"/>
</dbReference>
<feature type="domain" description="Fucosyltransferase C-terminal" evidence="4">
    <location>
        <begin position="226"/>
        <end position="301"/>
    </location>
</feature>